<dbReference type="Proteomes" id="UP000197277">
    <property type="component" value="Unassembled WGS sequence"/>
</dbReference>
<dbReference type="GO" id="GO:0005886">
    <property type="term" value="C:plasma membrane"/>
    <property type="evidence" value="ECO:0007669"/>
    <property type="project" value="UniProtKB-SubCell"/>
</dbReference>
<feature type="transmembrane region" description="Helical" evidence="6">
    <location>
        <begin position="41"/>
        <end position="62"/>
    </location>
</feature>
<gene>
    <name evidence="7" type="ORF">CDA63_16705</name>
</gene>
<feature type="transmembrane region" description="Helical" evidence="6">
    <location>
        <begin position="125"/>
        <end position="143"/>
    </location>
</feature>
<keyword evidence="5 6" id="KW-0472">Membrane</keyword>
<keyword evidence="2" id="KW-1003">Cell membrane</keyword>
<protein>
    <recommendedName>
        <fullName evidence="9">Polysaccharide biosynthesis protein C-terminal domain-containing protein</fullName>
    </recommendedName>
</protein>
<feature type="transmembrane region" description="Helical" evidence="6">
    <location>
        <begin position="442"/>
        <end position="461"/>
    </location>
</feature>
<dbReference type="AlphaFoldDB" id="A0A246FHD5"/>
<feature type="transmembrane region" description="Helical" evidence="6">
    <location>
        <begin position="190"/>
        <end position="208"/>
    </location>
</feature>
<proteinExistence type="predicted"/>
<evidence type="ECO:0000256" key="1">
    <source>
        <dbReference type="ARBA" id="ARBA00004651"/>
    </source>
</evidence>
<comment type="subcellular location">
    <subcellularLocation>
        <location evidence="1">Cell membrane</location>
        <topology evidence="1">Multi-pass membrane protein</topology>
    </subcellularLocation>
</comment>
<dbReference type="OrthoDB" id="7011692at2"/>
<dbReference type="RefSeq" id="WP_088465603.1">
    <property type="nucleotide sequence ID" value="NZ_NIRR01000037.1"/>
</dbReference>
<evidence type="ECO:0000256" key="3">
    <source>
        <dbReference type="ARBA" id="ARBA00022692"/>
    </source>
</evidence>
<evidence type="ECO:0000313" key="8">
    <source>
        <dbReference type="Proteomes" id="UP000197277"/>
    </source>
</evidence>
<dbReference type="InterPro" id="IPR050833">
    <property type="entry name" value="Poly_Biosynth_Transport"/>
</dbReference>
<dbReference type="PANTHER" id="PTHR30250">
    <property type="entry name" value="PST FAMILY PREDICTED COLANIC ACID TRANSPORTER"/>
    <property type="match status" value="1"/>
</dbReference>
<feature type="transmembrane region" description="Helical" evidence="6">
    <location>
        <begin position="83"/>
        <end position="105"/>
    </location>
</feature>
<reference evidence="7 8" key="1">
    <citation type="submission" date="2017-06" db="EMBL/GenBank/DDBJ databases">
        <title>Hymenobacter amundsenii sp. nov. isolated from regoliths in Antarctica.</title>
        <authorList>
            <person name="Sedlacek I."/>
            <person name="Kralova S."/>
            <person name="Pantucek R."/>
            <person name="Svec P."/>
            <person name="Holochova P."/>
            <person name="Stankova E."/>
            <person name="Vrbovska V."/>
            <person name="Busse H.-J."/>
        </authorList>
    </citation>
    <scope>NUCLEOTIDE SEQUENCE [LARGE SCALE GENOMIC DNA]</scope>
    <source>
        <strain evidence="7 8">CCM 8682</strain>
    </source>
</reference>
<name>A0A246FHD5_9BACT</name>
<feature type="transmembrane region" description="Helical" evidence="6">
    <location>
        <begin position="308"/>
        <end position="332"/>
    </location>
</feature>
<organism evidence="7 8">
    <name type="scientific">Hymenobacter amundsenii</name>
    <dbReference type="NCBI Taxonomy" id="2006685"/>
    <lineage>
        <taxon>Bacteria</taxon>
        <taxon>Pseudomonadati</taxon>
        <taxon>Bacteroidota</taxon>
        <taxon>Cytophagia</taxon>
        <taxon>Cytophagales</taxon>
        <taxon>Hymenobacteraceae</taxon>
        <taxon>Hymenobacter</taxon>
    </lineage>
</organism>
<evidence type="ECO:0000256" key="2">
    <source>
        <dbReference type="ARBA" id="ARBA00022475"/>
    </source>
</evidence>
<comment type="caution">
    <text evidence="7">The sequence shown here is derived from an EMBL/GenBank/DDBJ whole genome shotgun (WGS) entry which is preliminary data.</text>
</comment>
<feature type="transmembrane region" description="Helical" evidence="6">
    <location>
        <begin position="12"/>
        <end position="35"/>
    </location>
</feature>
<dbReference type="EMBL" id="NIRR01000037">
    <property type="protein sequence ID" value="OWP61942.1"/>
    <property type="molecule type" value="Genomic_DNA"/>
</dbReference>
<feature type="transmembrane region" description="Helical" evidence="6">
    <location>
        <begin position="344"/>
        <end position="364"/>
    </location>
</feature>
<keyword evidence="4 6" id="KW-1133">Transmembrane helix</keyword>
<keyword evidence="8" id="KW-1185">Reference proteome</keyword>
<keyword evidence="3 6" id="KW-0812">Transmembrane</keyword>
<feature type="transmembrane region" description="Helical" evidence="6">
    <location>
        <begin position="402"/>
        <end position="422"/>
    </location>
</feature>
<sequence>MSTAQRLISGTAISWLQIGVTIVSQLALVPVMLTYWSVEAYGVWLAVTAIISLVSLVDLGHHDFLMYEFMRIGRNDPTQLSRYLWSGLLFSLLISTVQTLAVALLLATDTLSVLFDSVKLANPGLLHEGGVTLLVFSIGWGLTNSLSGLMTKVLLPFGYYPRMAWWGLGLSIFFVVTIIASVVLGASLQLTAVITTGANVLFTGLIYLDLFRLLRREGITYTPPSLGLGYHNFVRSLAVSGKSGLENLRQQGIRLFLPALVGTTGLATFSTLRTGSNLALQGLNTIVQPLMPELMRFLHQRDQARCEAAFGTIWIIVVGIMAPATVVLQLVVEPLYALWTRGRIPFHPLLFALLSIGVLVFALIQPGIAVVKGNNLLRPQVVLSALAAGCVLGGLFGLVPGMGLVGIGVALLVAEIVAAVGYQLVARRWLAANGLQWPRQAYAIVLTSVVLAAAACLAIVWLPAFRWLTLAGALLGLGANAWRYWQVLPRLATERALKMAGEWWRIISRQPVAEPA</sequence>
<evidence type="ECO:0000256" key="6">
    <source>
        <dbReference type="SAM" id="Phobius"/>
    </source>
</evidence>
<evidence type="ECO:0000313" key="7">
    <source>
        <dbReference type="EMBL" id="OWP61942.1"/>
    </source>
</evidence>
<evidence type="ECO:0000256" key="4">
    <source>
        <dbReference type="ARBA" id="ARBA00022989"/>
    </source>
</evidence>
<evidence type="ECO:0000256" key="5">
    <source>
        <dbReference type="ARBA" id="ARBA00023136"/>
    </source>
</evidence>
<evidence type="ECO:0008006" key="9">
    <source>
        <dbReference type="Google" id="ProtNLM"/>
    </source>
</evidence>
<accession>A0A246FHD5</accession>
<feature type="transmembrane region" description="Helical" evidence="6">
    <location>
        <begin position="164"/>
        <end position="184"/>
    </location>
</feature>
<feature type="transmembrane region" description="Helical" evidence="6">
    <location>
        <begin position="376"/>
        <end position="396"/>
    </location>
</feature>
<dbReference type="PANTHER" id="PTHR30250:SF26">
    <property type="entry name" value="PSMA PROTEIN"/>
    <property type="match status" value="1"/>
</dbReference>